<dbReference type="Pfam" id="PF13239">
    <property type="entry name" value="2TM"/>
    <property type="match status" value="1"/>
</dbReference>
<feature type="transmembrane region" description="Helical" evidence="1">
    <location>
        <begin position="21"/>
        <end position="41"/>
    </location>
</feature>
<name>A0A6J7A9C2_9ZZZZ</name>
<dbReference type="InterPro" id="IPR025698">
    <property type="entry name" value="2TM_dom"/>
</dbReference>
<evidence type="ECO:0000313" key="4">
    <source>
        <dbReference type="EMBL" id="CAB4859736.1"/>
    </source>
</evidence>
<keyword evidence="1" id="KW-0812">Transmembrane</keyword>
<dbReference type="EMBL" id="CAFBPM010000012">
    <property type="protein sequence ID" value="CAB5026476.1"/>
    <property type="molecule type" value="Genomic_DNA"/>
</dbReference>
<keyword evidence="1" id="KW-1133">Transmembrane helix</keyword>
<dbReference type="AlphaFoldDB" id="A0A6J7A9C2"/>
<evidence type="ECO:0000313" key="3">
    <source>
        <dbReference type="EMBL" id="CAB4829453.1"/>
    </source>
</evidence>
<sequence length="92" mass="10337">MTDQDDIRKAAVSRLKAQSAFWRLLITFAILWVVMIVIWALGSPRGFFWPAWVIFGTGIALAFTGINAFGPRNKGISQAKIDEEMKKFDSDS</sequence>
<evidence type="ECO:0000259" key="2">
    <source>
        <dbReference type="Pfam" id="PF13239"/>
    </source>
</evidence>
<organism evidence="3">
    <name type="scientific">freshwater metagenome</name>
    <dbReference type="NCBI Taxonomy" id="449393"/>
    <lineage>
        <taxon>unclassified sequences</taxon>
        <taxon>metagenomes</taxon>
        <taxon>ecological metagenomes</taxon>
    </lineage>
</organism>
<keyword evidence="1" id="KW-0472">Membrane</keyword>
<evidence type="ECO:0000256" key="1">
    <source>
        <dbReference type="SAM" id="Phobius"/>
    </source>
</evidence>
<dbReference type="EMBL" id="CAFBLT010000001">
    <property type="protein sequence ID" value="CAB4859736.1"/>
    <property type="molecule type" value="Genomic_DNA"/>
</dbReference>
<protein>
    <submittedName>
        <fullName evidence="3">Unannotated protein</fullName>
    </submittedName>
</protein>
<feature type="transmembrane region" description="Helical" evidence="1">
    <location>
        <begin position="47"/>
        <end position="70"/>
    </location>
</feature>
<feature type="domain" description="2TM" evidence="2">
    <location>
        <begin position="10"/>
        <end position="85"/>
    </location>
</feature>
<proteinExistence type="predicted"/>
<evidence type="ECO:0000313" key="5">
    <source>
        <dbReference type="EMBL" id="CAB5026476.1"/>
    </source>
</evidence>
<gene>
    <name evidence="3" type="ORF">UFOPK3164_01021</name>
    <name evidence="4" type="ORF">UFOPK3427_00107</name>
    <name evidence="5" type="ORF">UFOPK4112_01256</name>
</gene>
<accession>A0A6J7A9C2</accession>
<dbReference type="EMBL" id="CAFABE010000044">
    <property type="protein sequence ID" value="CAB4829453.1"/>
    <property type="molecule type" value="Genomic_DNA"/>
</dbReference>
<reference evidence="3" key="1">
    <citation type="submission" date="2020-05" db="EMBL/GenBank/DDBJ databases">
        <authorList>
            <person name="Chiriac C."/>
            <person name="Salcher M."/>
            <person name="Ghai R."/>
            <person name="Kavagutti S V."/>
        </authorList>
    </citation>
    <scope>NUCLEOTIDE SEQUENCE</scope>
</reference>